<proteinExistence type="predicted"/>
<dbReference type="AlphaFoldDB" id="G8QTS2"/>
<dbReference type="Proteomes" id="UP000005632">
    <property type="component" value="Chromosome"/>
</dbReference>
<feature type="transmembrane region" description="Helical" evidence="1">
    <location>
        <begin position="12"/>
        <end position="29"/>
    </location>
</feature>
<name>G8QTS2_SPHPG</name>
<evidence type="ECO:0000313" key="2">
    <source>
        <dbReference type="EMBL" id="AEV28037.1"/>
    </source>
</evidence>
<dbReference type="InterPro" id="IPR015001">
    <property type="entry name" value="DUF1850"/>
</dbReference>
<reference evidence="2 3" key="1">
    <citation type="submission" date="2011-11" db="EMBL/GenBank/DDBJ databases">
        <title>Complete sequence of Spirochaeta sp. grapes.</title>
        <authorList>
            <consortium name="US DOE Joint Genome Institute"/>
            <person name="Lucas S."/>
            <person name="Han J."/>
            <person name="Lapidus A."/>
            <person name="Cheng J.-F."/>
            <person name="Goodwin L."/>
            <person name="Pitluck S."/>
            <person name="Peters L."/>
            <person name="Ovchinnikova G."/>
            <person name="Munk A.C."/>
            <person name="Detter J.C."/>
            <person name="Han C."/>
            <person name="Tapia R."/>
            <person name="Land M."/>
            <person name="Hauser L."/>
            <person name="Kyrpides N."/>
            <person name="Ivanova N."/>
            <person name="Pagani I."/>
            <person name="Ritalahtilisa K."/>
            <person name="Loeffler F."/>
            <person name="Woyke T."/>
        </authorList>
    </citation>
    <scope>NUCLEOTIDE SEQUENCE [LARGE SCALE GENOMIC DNA]</scope>
    <source>
        <strain evidence="3">ATCC BAA-1885 / DSM 22778 / Grapes</strain>
    </source>
</reference>
<dbReference type="eggNOG" id="COG4729">
    <property type="taxonomic scope" value="Bacteria"/>
</dbReference>
<keyword evidence="1" id="KW-1133">Transmembrane helix</keyword>
<keyword evidence="1" id="KW-0472">Membrane</keyword>
<organism evidence="2 3">
    <name type="scientific">Sphaerochaeta pleomorpha (strain ATCC BAA-1885 / DSM 22778 / Grapes)</name>
    <dbReference type="NCBI Taxonomy" id="158190"/>
    <lineage>
        <taxon>Bacteria</taxon>
        <taxon>Pseudomonadati</taxon>
        <taxon>Spirochaetota</taxon>
        <taxon>Spirochaetia</taxon>
        <taxon>Spirochaetales</taxon>
        <taxon>Sphaerochaetaceae</taxon>
        <taxon>Sphaerochaeta</taxon>
    </lineage>
</organism>
<dbReference type="Pfam" id="PF08905">
    <property type="entry name" value="DUF1850"/>
    <property type="match status" value="1"/>
</dbReference>
<dbReference type="EMBL" id="CP003155">
    <property type="protein sequence ID" value="AEV28037.1"/>
    <property type="molecule type" value="Genomic_DNA"/>
</dbReference>
<evidence type="ECO:0000256" key="1">
    <source>
        <dbReference type="SAM" id="Phobius"/>
    </source>
</evidence>
<evidence type="ECO:0008006" key="4">
    <source>
        <dbReference type="Google" id="ProtNLM"/>
    </source>
</evidence>
<dbReference type="HOGENOM" id="CLU_131574_0_0_12"/>
<dbReference type="STRING" id="158190.SpiGrapes_0173"/>
<sequence length="171" mass="19742">MKRIRITGRQYIAFLVIGFILLFFLFFSFKTEKTLTIQHQDTKTTYLEIKVQEGDSLTFYWMHSFEHIPWNEYYVLGKDNRLVLQKFEVAGFGAGIPENEGTVSVENGMVVMSDLNTVFNDIHWIHSQTALIAIMLKGTVIARGTDLPHREPLILKMKGSISLCPRFHSKQ</sequence>
<keyword evidence="1" id="KW-0812">Transmembrane</keyword>
<dbReference type="OrthoDB" id="4411648at2"/>
<keyword evidence="3" id="KW-1185">Reference proteome</keyword>
<protein>
    <recommendedName>
        <fullName evidence="4">DUF1850 domain-containing protein</fullName>
    </recommendedName>
</protein>
<gene>
    <name evidence="2" type="ordered locus">SpiGrapes_0173</name>
</gene>
<accession>G8QTS2</accession>
<evidence type="ECO:0000313" key="3">
    <source>
        <dbReference type="Proteomes" id="UP000005632"/>
    </source>
</evidence>
<dbReference type="RefSeq" id="WP_014268886.1">
    <property type="nucleotide sequence ID" value="NC_016633.1"/>
</dbReference>
<dbReference type="KEGG" id="sgp:SpiGrapes_0173"/>